<comment type="caution">
    <text evidence="1">The sequence shown here is derived from an EMBL/GenBank/DDBJ whole genome shotgun (WGS) entry which is preliminary data.</text>
</comment>
<evidence type="ECO:0000313" key="1">
    <source>
        <dbReference type="EMBL" id="KAK3766153.1"/>
    </source>
</evidence>
<gene>
    <name evidence="1" type="ORF">RRG08_067241</name>
</gene>
<protein>
    <submittedName>
        <fullName evidence="1">Uncharacterized protein</fullName>
    </submittedName>
</protein>
<dbReference type="EMBL" id="JAWDGP010004253">
    <property type="protein sequence ID" value="KAK3766153.1"/>
    <property type="molecule type" value="Genomic_DNA"/>
</dbReference>
<sequence length="66" mass="7454">MNHASQGNVQTHESVYVCSQECLLKSHEPCLCWSMSEISEPWPPLKVKTVRLMSGHVCSPRVSRTL</sequence>
<accession>A0AAE1DE78</accession>
<dbReference type="Proteomes" id="UP001283361">
    <property type="component" value="Unassembled WGS sequence"/>
</dbReference>
<reference evidence="1" key="1">
    <citation type="journal article" date="2023" name="G3 (Bethesda)">
        <title>A reference genome for the long-term kleptoplast-retaining sea slug Elysia crispata morphotype clarki.</title>
        <authorList>
            <person name="Eastman K.E."/>
            <person name="Pendleton A.L."/>
            <person name="Shaikh M.A."/>
            <person name="Suttiyut T."/>
            <person name="Ogas R."/>
            <person name="Tomko P."/>
            <person name="Gavelis G."/>
            <person name="Widhalm J.R."/>
            <person name="Wisecaver J.H."/>
        </authorList>
    </citation>
    <scope>NUCLEOTIDE SEQUENCE</scope>
    <source>
        <strain evidence="1">ECLA1</strain>
    </source>
</reference>
<organism evidence="1 2">
    <name type="scientific">Elysia crispata</name>
    <name type="common">lettuce slug</name>
    <dbReference type="NCBI Taxonomy" id="231223"/>
    <lineage>
        <taxon>Eukaryota</taxon>
        <taxon>Metazoa</taxon>
        <taxon>Spiralia</taxon>
        <taxon>Lophotrochozoa</taxon>
        <taxon>Mollusca</taxon>
        <taxon>Gastropoda</taxon>
        <taxon>Heterobranchia</taxon>
        <taxon>Euthyneura</taxon>
        <taxon>Panpulmonata</taxon>
        <taxon>Sacoglossa</taxon>
        <taxon>Placobranchoidea</taxon>
        <taxon>Plakobranchidae</taxon>
        <taxon>Elysia</taxon>
    </lineage>
</organism>
<dbReference type="AlphaFoldDB" id="A0AAE1DE78"/>
<name>A0AAE1DE78_9GAST</name>
<evidence type="ECO:0000313" key="2">
    <source>
        <dbReference type="Proteomes" id="UP001283361"/>
    </source>
</evidence>
<keyword evidence="2" id="KW-1185">Reference proteome</keyword>
<proteinExistence type="predicted"/>